<keyword evidence="1" id="KW-0472">Membrane</keyword>
<organism evidence="2 3">
    <name type="scientific">Rousettus aegyptiacus</name>
    <name type="common">Egyptian fruit bat</name>
    <name type="synonym">Pteropus aegyptiacus</name>
    <dbReference type="NCBI Taxonomy" id="9407"/>
    <lineage>
        <taxon>Eukaryota</taxon>
        <taxon>Metazoa</taxon>
        <taxon>Chordata</taxon>
        <taxon>Craniata</taxon>
        <taxon>Vertebrata</taxon>
        <taxon>Euteleostomi</taxon>
        <taxon>Mammalia</taxon>
        <taxon>Eutheria</taxon>
        <taxon>Laurasiatheria</taxon>
        <taxon>Chiroptera</taxon>
        <taxon>Yinpterochiroptera</taxon>
        <taxon>Pteropodoidea</taxon>
        <taxon>Pteropodidae</taxon>
        <taxon>Rousettinae</taxon>
        <taxon>Rousettus</taxon>
    </lineage>
</organism>
<sequence length="153" mass="18012">MACVLGTPGSFQVLILVPTSCVLTLYQELVIARSLRRLMGPYLESRHSKCIERTRRFHKLGCPCHGGVIEFVSPIPPFRYIEDDPRNFLTLPTFGQRFFVRSFVYLLAYFFILLELKHISIRIQDIRTLNKTMNCEIRIRERREFSLARMQLE</sequence>
<reference evidence="2 3" key="1">
    <citation type="journal article" date="2020" name="Nature">
        <title>Six reference-quality genomes reveal evolution of bat adaptations.</title>
        <authorList>
            <person name="Jebb D."/>
            <person name="Huang Z."/>
            <person name="Pippel M."/>
            <person name="Hughes G.M."/>
            <person name="Lavrichenko K."/>
            <person name="Devanna P."/>
            <person name="Winkler S."/>
            <person name="Jermiin L.S."/>
            <person name="Skirmuntt E.C."/>
            <person name="Katzourakis A."/>
            <person name="Burkitt-Gray L."/>
            <person name="Ray D.A."/>
            <person name="Sullivan K.A.M."/>
            <person name="Roscito J.G."/>
            <person name="Kirilenko B.M."/>
            <person name="Davalos L.M."/>
            <person name="Corthals A.P."/>
            <person name="Power M.L."/>
            <person name="Jones G."/>
            <person name="Ransome R.D."/>
            <person name="Dechmann D.K.N."/>
            <person name="Locatelli A.G."/>
            <person name="Puechmaille S.J."/>
            <person name="Fedrigo O."/>
            <person name="Jarvis E.D."/>
            <person name="Hiller M."/>
            <person name="Vernes S.C."/>
            <person name="Myers E.W."/>
            <person name="Teeling E.C."/>
        </authorList>
    </citation>
    <scope>NUCLEOTIDE SEQUENCE [LARGE SCALE GENOMIC DNA]</scope>
    <source>
        <strain evidence="2">MRouAeg1</strain>
        <tissue evidence="2">Muscle</tissue>
    </source>
</reference>
<evidence type="ECO:0000313" key="2">
    <source>
        <dbReference type="EMBL" id="KAF6405115.1"/>
    </source>
</evidence>
<dbReference type="Proteomes" id="UP000593571">
    <property type="component" value="Unassembled WGS sequence"/>
</dbReference>
<evidence type="ECO:0000256" key="1">
    <source>
        <dbReference type="SAM" id="Phobius"/>
    </source>
</evidence>
<keyword evidence="1" id="KW-0812">Transmembrane</keyword>
<dbReference type="EMBL" id="JACASE010000015">
    <property type="protein sequence ID" value="KAF6405115.1"/>
    <property type="molecule type" value="Genomic_DNA"/>
</dbReference>
<proteinExistence type="predicted"/>
<feature type="transmembrane region" description="Helical" evidence="1">
    <location>
        <begin position="98"/>
        <end position="116"/>
    </location>
</feature>
<name>A0A7J8C2M5_ROUAE</name>
<dbReference type="AlphaFoldDB" id="A0A7J8C2M5"/>
<keyword evidence="3" id="KW-1185">Reference proteome</keyword>
<protein>
    <submittedName>
        <fullName evidence="2">Uncharacterized protein</fullName>
    </submittedName>
</protein>
<comment type="caution">
    <text evidence="2">The sequence shown here is derived from an EMBL/GenBank/DDBJ whole genome shotgun (WGS) entry which is preliminary data.</text>
</comment>
<evidence type="ECO:0000313" key="3">
    <source>
        <dbReference type="Proteomes" id="UP000593571"/>
    </source>
</evidence>
<keyword evidence="1" id="KW-1133">Transmembrane helix</keyword>
<gene>
    <name evidence="2" type="ORF">HJG63_009425</name>
</gene>
<accession>A0A7J8C2M5</accession>